<dbReference type="InParanoid" id="A0A4V1M3C5"/>
<dbReference type="GO" id="GO:0006412">
    <property type="term" value="P:translation"/>
    <property type="evidence" value="ECO:0007669"/>
    <property type="project" value="InterPro"/>
</dbReference>
<protein>
    <submittedName>
        <fullName evidence="6">50S small subunit ribosomal protein L6</fullName>
    </submittedName>
</protein>
<dbReference type="EMBL" id="SDIL01000099">
    <property type="protein sequence ID" value="RXK36390.1"/>
    <property type="molecule type" value="Genomic_DNA"/>
</dbReference>
<proteinExistence type="inferred from homology"/>
<dbReference type="Gene3D" id="3.90.930.12">
    <property type="entry name" value="Ribosomal protein L6, alpha-beta domain"/>
    <property type="match status" value="2"/>
</dbReference>
<evidence type="ECO:0000256" key="1">
    <source>
        <dbReference type="ARBA" id="ARBA00009356"/>
    </source>
</evidence>
<accession>A0A4V1M3C5</accession>
<organism evidence="6 7">
    <name type="scientific">Tremella mesenterica</name>
    <name type="common">Jelly fungus</name>
    <dbReference type="NCBI Taxonomy" id="5217"/>
    <lineage>
        <taxon>Eukaryota</taxon>
        <taxon>Fungi</taxon>
        <taxon>Dikarya</taxon>
        <taxon>Basidiomycota</taxon>
        <taxon>Agaricomycotina</taxon>
        <taxon>Tremellomycetes</taxon>
        <taxon>Tremellales</taxon>
        <taxon>Tremellaceae</taxon>
        <taxon>Tremella</taxon>
    </lineage>
</organism>
<gene>
    <name evidence="6" type="ORF">M231_06356</name>
</gene>
<reference evidence="6 7" key="1">
    <citation type="submission" date="2016-06" db="EMBL/GenBank/DDBJ databases">
        <title>Evolution of pathogenesis and genome organization in the Tremellales.</title>
        <authorList>
            <person name="Cuomo C."/>
            <person name="Litvintseva A."/>
            <person name="Heitman J."/>
            <person name="Chen Y."/>
            <person name="Sun S."/>
            <person name="Springer D."/>
            <person name="Dromer F."/>
            <person name="Young S."/>
            <person name="Zeng Q."/>
            <person name="Chapman S."/>
            <person name="Gujja S."/>
            <person name="Saif S."/>
            <person name="Birren B."/>
        </authorList>
    </citation>
    <scope>NUCLEOTIDE SEQUENCE [LARGE SCALE GENOMIC DNA]</scope>
    <source>
        <strain evidence="6 7">ATCC 28783</strain>
    </source>
</reference>
<keyword evidence="2 6" id="KW-0689">Ribosomal protein</keyword>
<comment type="similarity">
    <text evidence="1">Belongs to the universal ribosomal protein uL6 family.</text>
</comment>
<feature type="domain" description="Large ribosomal subunit protein uL6 alpha-beta" evidence="5">
    <location>
        <begin position="208"/>
        <end position="269"/>
    </location>
</feature>
<feature type="compositionally biased region" description="Low complexity" evidence="4">
    <location>
        <begin position="92"/>
        <end position="106"/>
    </location>
</feature>
<evidence type="ECO:0000259" key="5">
    <source>
        <dbReference type="Pfam" id="PF00347"/>
    </source>
</evidence>
<evidence type="ECO:0000256" key="2">
    <source>
        <dbReference type="ARBA" id="ARBA00022980"/>
    </source>
</evidence>
<dbReference type="PANTHER" id="PTHR11655">
    <property type="entry name" value="60S/50S RIBOSOMAL PROTEIN L6/L9"/>
    <property type="match status" value="1"/>
</dbReference>
<dbReference type="GO" id="GO:0003735">
    <property type="term" value="F:structural constituent of ribosome"/>
    <property type="evidence" value="ECO:0007669"/>
    <property type="project" value="InterPro"/>
</dbReference>
<dbReference type="Pfam" id="PF00347">
    <property type="entry name" value="Ribosomal_L6"/>
    <property type="match status" value="1"/>
</dbReference>
<dbReference type="GO" id="GO:0019843">
    <property type="term" value="F:rRNA binding"/>
    <property type="evidence" value="ECO:0007669"/>
    <property type="project" value="InterPro"/>
</dbReference>
<evidence type="ECO:0000256" key="3">
    <source>
        <dbReference type="ARBA" id="ARBA00023274"/>
    </source>
</evidence>
<dbReference type="PANTHER" id="PTHR11655:SF14">
    <property type="entry name" value="LARGE RIBOSOMAL SUBUNIT PROTEIN UL6M"/>
    <property type="match status" value="1"/>
</dbReference>
<evidence type="ECO:0000313" key="6">
    <source>
        <dbReference type="EMBL" id="RXK36390.1"/>
    </source>
</evidence>
<dbReference type="SUPFAM" id="SSF56053">
    <property type="entry name" value="Ribosomal protein L6"/>
    <property type="match status" value="2"/>
</dbReference>
<name>A0A4V1M3C5_TREME</name>
<dbReference type="FunCoup" id="A0A4V1M3C5">
    <property type="interactions" value="198"/>
</dbReference>
<dbReference type="OrthoDB" id="540873at2759"/>
<dbReference type="VEuPathDB" id="FungiDB:TREMEDRAFT_56466"/>
<feature type="region of interest" description="Disordered" evidence="4">
    <location>
        <begin position="92"/>
        <end position="124"/>
    </location>
</feature>
<comment type="caution">
    <text evidence="6">The sequence shown here is derived from an EMBL/GenBank/DDBJ whole genome shotgun (WGS) entry which is preliminary data.</text>
</comment>
<dbReference type="InterPro" id="IPR000702">
    <property type="entry name" value="Ribosomal_uL6-like"/>
</dbReference>
<dbReference type="GO" id="GO:0005762">
    <property type="term" value="C:mitochondrial large ribosomal subunit"/>
    <property type="evidence" value="ECO:0007669"/>
    <property type="project" value="TreeGrafter"/>
</dbReference>
<dbReference type="InterPro" id="IPR020040">
    <property type="entry name" value="Ribosomal_uL6_a/b-dom"/>
</dbReference>
<dbReference type="Proteomes" id="UP000289152">
    <property type="component" value="Unassembled WGS sequence"/>
</dbReference>
<sequence>MKFSSQHVLRPLRHTRSFHSTHMISSHIGLKPIPIPPSVVLSLPPSSISPTLPMTSPLAQRYITVTGPLGKHVVPILPPIILSPLSQTSLFSSSSPSPSSTSTSSTDDATQQKESIEQPTPTLSLTIHNRDSKQHRSLWGLTRSLIHNAVQGVTIGYTLELRLVGVGYRASVEPIPPVFLALQAQVPRIARPNKPGSPPYVLPPLPENRLNIKLGYAHPVLIDIPRDIEVETPQPTKIILRGTDKQKLGRFAAKIRRWRKPEPYRGKGIFVGDETIKLKEIKKK</sequence>
<evidence type="ECO:0000313" key="7">
    <source>
        <dbReference type="Proteomes" id="UP000289152"/>
    </source>
</evidence>
<dbReference type="AlphaFoldDB" id="A0A4V1M3C5"/>
<dbReference type="STRING" id="5217.A0A4V1M3C5"/>
<keyword evidence="3" id="KW-0687">Ribonucleoprotein</keyword>
<dbReference type="InterPro" id="IPR036789">
    <property type="entry name" value="Ribosomal_uL6-like_a/b-dom_sf"/>
</dbReference>
<evidence type="ECO:0000256" key="4">
    <source>
        <dbReference type="SAM" id="MobiDB-lite"/>
    </source>
</evidence>
<keyword evidence="7" id="KW-1185">Reference proteome</keyword>